<evidence type="ECO:0000313" key="6">
    <source>
        <dbReference type="Proteomes" id="UP000499080"/>
    </source>
</evidence>
<keyword evidence="6" id="KW-1185">Reference proteome</keyword>
<dbReference type="AlphaFoldDB" id="A0A4Y2GMC8"/>
<evidence type="ECO:0000313" key="5">
    <source>
        <dbReference type="EMBL" id="GBM54506.1"/>
    </source>
</evidence>
<sequence length="125" mass="13951">MHSVVKTDRHNSRNEFFDASFPTHCWSSGGHVVRSRLWGRRVPGSKPDSTEDQPCIGPGAHQIIRRRSDVLTEEGAPAQVSSERGSKLRGPSENSHRVSSKQDVNMTKLQTFLTLARTMVPECPQ</sequence>
<reference evidence="3 6" key="1">
    <citation type="journal article" date="2019" name="Sci. Rep.">
        <title>Orb-weaving spider Araneus ventricosus genome elucidates the spidroin gene catalogue.</title>
        <authorList>
            <person name="Kono N."/>
            <person name="Nakamura H."/>
            <person name="Ohtoshi R."/>
            <person name="Moran D.A.P."/>
            <person name="Shinohara A."/>
            <person name="Yoshida Y."/>
            <person name="Fujiwara M."/>
            <person name="Mori M."/>
            <person name="Tomita M."/>
            <person name="Arakawa K."/>
        </authorList>
    </citation>
    <scope>NUCLEOTIDE SEQUENCE [LARGE SCALE GENOMIC DNA]</scope>
</reference>
<organism evidence="3 6">
    <name type="scientific">Araneus ventricosus</name>
    <name type="common">Orbweaver spider</name>
    <name type="synonym">Epeira ventricosa</name>
    <dbReference type="NCBI Taxonomy" id="182803"/>
    <lineage>
        <taxon>Eukaryota</taxon>
        <taxon>Metazoa</taxon>
        <taxon>Ecdysozoa</taxon>
        <taxon>Arthropoda</taxon>
        <taxon>Chelicerata</taxon>
        <taxon>Arachnida</taxon>
        <taxon>Araneae</taxon>
        <taxon>Araneomorphae</taxon>
        <taxon>Entelegynae</taxon>
        <taxon>Araneoidea</taxon>
        <taxon>Araneidae</taxon>
        <taxon>Araneus</taxon>
    </lineage>
</organism>
<feature type="region of interest" description="Disordered" evidence="1">
    <location>
        <begin position="70"/>
        <end position="105"/>
    </location>
</feature>
<name>A0A4Y2GMC8_ARAVE</name>
<proteinExistence type="predicted"/>
<feature type="region of interest" description="Disordered" evidence="1">
    <location>
        <begin position="38"/>
        <end position="58"/>
    </location>
</feature>
<dbReference type="EMBL" id="BGPR01255108">
    <property type="protein sequence ID" value="GBM54337.1"/>
    <property type="molecule type" value="Genomic_DNA"/>
</dbReference>
<evidence type="ECO:0000256" key="1">
    <source>
        <dbReference type="SAM" id="MobiDB-lite"/>
    </source>
</evidence>
<evidence type="ECO:0000313" key="3">
    <source>
        <dbReference type="EMBL" id="GBM54337.1"/>
    </source>
</evidence>
<dbReference type="Proteomes" id="UP000499080">
    <property type="component" value="Unassembled WGS sequence"/>
</dbReference>
<dbReference type="EMBL" id="BGPR01255161">
    <property type="protein sequence ID" value="GBM54506.1"/>
    <property type="molecule type" value="Genomic_DNA"/>
</dbReference>
<gene>
    <name evidence="5" type="ORF">AVEN_208762_1</name>
    <name evidence="2" type="ORF">AVEN_2097_1</name>
    <name evidence="3" type="ORF">AVEN_61751_1</name>
    <name evidence="4" type="ORF">AVEN_64416_1</name>
</gene>
<dbReference type="EMBL" id="BGPR01255112">
    <property type="protein sequence ID" value="GBM54353.1"/>
    <property type="molecule type" value="Genomic_DNA"/>
</dbReference>
<protein>
    <submittedName>
        <fullName evidence="3">Uncharacterized protein</fullName>
    </submittedName>
</protein>
<evidence type="ECO:0000313" key="4">
    <source>
        <dbReference type="EMBL" id="GBM54353.1"/>
    </source>
</evidence>
<accession>A0A4Y2GMC8</accession>
<dbReference type="EMBL" id="BGPR01255049">
    <property type="protein sequence ID" value="GBM54162.1"/>
    <property type="molecule type" value="Genomic_DNA"/>
</dbReference>
<evidence type="ECO:0000313" key="2">
    <source>
        <dbReference type="EMBL" id="GBM54162.1"/>
    </source>
</evidence>
<comment type="caution">
    <text evidence="3">The sequence shown here is derived from an EMBL/GenBank/DDBJ whole genome shotgun (WGS) entry which is preliminary data.</text>
</comment>